<keyword evidence="7" id="KW-1185">Reference proteome</keyword>
<accession>A7TQZ2</accession>
<keyword evidence="2 5" id="KW-0812">Transmembrane</keyword>
<dbReference type="GO" id="GO:0007033">
    <property type="term" value="P:vacuole organization"/>
    <property type="evidence" value="ECO:0007669"/>
    <property type="project" value="EnsemblFungi"/>
</dbReference>
<evidence type="ECO:0000313" key="7">
    <source>
        <dbReference type="Proteomes" id="UP000000267"/>
    </source>
</evidence>
<evidence type="ECO:0000256" key="5">
    <source>
        <dbReference type="SAM" id="Phobius"/>
    </source>
</evidence>
<evidence type="ECO:0000256" key="2">
    <source>
        <dbReference type="ARBA" id="ARBA00022692"/>
    </source>
</evidence>
<keyword evidence="3 5" id="KW-1133">Transmembrane helix</keyword>
<dbReference type="RefSeq" id="XP_001643187.1">
    <property type="nucleotide sequence ID" value="XM_001643137.1"/>
</dbReference>
<dbReference type="GO" id="GO:0005774">
    <property type="term" value="C:vacuolar membrane"/>
    <property type="evidence" value="ECO:0007669"/>
    <property type="project" value="EnsemblFungi"/>
</dbReference>
<dbReference type="Pfam" id="PF03619">
    <property type="entry name" value="Solute_trans_a"/>
    <property type="match status" value="1"/>
</dbReference>
<reference evidence="6 7" key="1">
    <citation type="journal article" date="2007" name="Proc. Natl. Acad. Sci. U.S.A.">
        <title>Independent sorting-out of thousands of duplicated gene pairs in two yeast species descended from a whole-genome duplication.</title>
        <authorList>
            <person name="Scannell D.R."/>
            <person name="Frank A.C."/>
            <person name="Conant G.C."/>
            <person name="Byrne K.P."/>
            <person name="Woolfit M."/>
            <person name="Wolfe K.H."/>
        </authorList>
    </citation>
    <scope>NUCLEOTIDE SEQUENCE [LARGE SCALE GENOMIC DNA]</scope>
    <source>
        <strain evidence="7">ATCC 22028 / DSM 70294 / BCRC 21397 / CBS 2163 / NBRC 10782 / NRRL Y-8283 / UCD 57-17</strain>
    </source>
</reference>
<name>A7TQZ2_VANPO</name>
<feature type="transmembrane region" description="Helical" evidence="5">
    <location>
        <begin position="48"/>
        <end position="70"/>
    </location>
</feature>
<dbReference type="eggNOG" id="KOG2641">
    <property type="taxonomic scope" value="Eukaryota"/>
</dbReference>
<feature type="transmembrane region" description="Helical" evidence="5">
    <location>
        <begin position="148"/>
        <end position="166"/>
    </location>
</feature>
<dbReference type="PANTHER" id="PTHR23423">
    <property type="entry name" value="ORGANIC SOLUTE TRANSPORTER-RELATED"/>
    <property type="match status" value="1"/>
</dbReference>
<feature type="transmembrane region" description="Helical" evidence="5">
    <location>
        <begin position="82"/>
        <end position="100"/>
    </location>
</feature>
<dbReference type="InterPro" id="IPR005178">
    <property type="entry name" value="Ostalpha/TMEM184C"/>
</dbReference>
<dbReference type="Proteomes" id="UP000000267">
    <property type="component" value="Unassembled WGS sequence"/>
</dbReference>
<keyword evidence="4 5" id="KW-0472">Membrane</keyword>
<dbReference type="HOGENOM" id="CLU_012923_4_0_1"/>
<dbReference type="GeneID" id="5543390"/>
<dbReference type="STRING" id="436907.A7TQZ2"/>
<feature type="transmembrane region" description="Helical" evidence="5">
    <location>
        <begin position="213"/>
        <end position="233"/>
    </location>
</feature>
<dbReference type="PhylomeDB" id="A7TQZ2"/>
<organism evidence="7">
    <name type="scientific">Vanderwaltozyma polyspora (strain ATCC 22028 / DSM 70294 / BCRC 21397 / CBS 2163 / NBRC 10782 / NRRL Y-8283 / UCD 57-17)</name>
    <name type="common">Kluyveromyces polysporus</name>
    <dbReference type="NCBI Taxonomy" id="436907"/>
    <lineage>
        <taxon>Eukaryota</taxon>
        <taxon>Fungi</taxon>
        <taxon>Dikarya</taxon>
        <taxon>Ascomycota</taxon>
        <taxon>Saccharomycotina</taxon>
        <taxon>Saccharomycetes</taxon>
        <taxon>Saccharomycetales</taxon>
        <taxon>Saccharomycetaceae</taxon>
        <taxon>Vanderwaltozyma</taxon>
    </lineage>
</organism>
<proteinExistence type="predicted"/>
<feature type="transmembrane region" description="Helical" evidence="5">
    <location>
        <begin position="172"/>
        <end position="192"/>
    </location>
</feature>
<evidence type="ECO:0000313" key="6">
    <source>
        <dbReference type="EMBL" id="EDO15329.1"/>
    </source>
</evidence>
<dbReference type="KEGG" id="vpo:Kpol_448p17"/>
<evidence type="ECO:0000256" key="3">
    <source>
        <dbReference type="ARBA" id="ARBA00022989"/>
    </source>
</evidence>
<dbReference type="FunCoup" id="A7TQZ2">
    <property type="interactions" value="607"/>
</dbReference>
<sequence length="449" mass="52060">MDNENVRLPIFWEQLCIISSLISIGISVYGIINHILQYRKPIEQRLVIRILIIVPLFSITCLIATLYPRFAQLYTDPIREVYEAFTIFAFFSLLILLLGGERHIVTQLTLHHGPVKHPVYILRKILPDLDLSDPSDLLLVKRGVMQYVWFKPIYCLCTLLLEIWSFPKLKFILILIYNASVTTSLYSLALFWKCLAHELIPFNPWPKFLCVKLIIFASYWQGIILQLLVYFGILNNGNSGYQAYVLQNAILCIEMIFFSLFHLIAFPWKPYSPKAMPSSAKMKPLYAIRDCFGSYDVLWDFMHAFFFGSSYYTYRNFETHNVESSLISNMNAYSRLRQLERGIRFKNNGTDKYWVNEYGSIPNSQSNSIDTIGNNNLNTDDLESGNNSFEDDISIGWDDSLGTQSFIPEDPNYPVIWDVDGYRYSNNIHTIRAIIDGKHDQQDNIVANF</sequence>
<dbReference type="EMBL" id="DS480466">
    <property type="protein sequence ID" value="EDO15329.1"/>
    <property type="molecule type" value="Genomic_DNA"/>
</dbReference>
<comment type="subcellular location">
    <subcellularLocation>
        <location evidence="1">Membrane</location>
        <topology evidence="1">Multi-pass membrane protein</topology>
    </subcellularLocation>
</comment>
<dbReference type="SMART" id="SM01417">
    <property type="entry name" value="Solute_trans_a"/>
    <property type="match status" value="1"/>
</dbReference>
<feature type="transmembrane region" description="Helical" evidence="5">
    <location>
        <begin position="245"/>
        <end position="266"/>
    </location>
</feature>
<gene>
    <name evidence="6" type="ORF">Kpol_448p17</name>
</gene>
<dbReference type="InParanoid" id="A7TQZ2"/>
<dbReference type="AlphaFoldDB" id="A7TQZ2"/>
<evidence type="ECO:0000256" key="1">
    <source>
        <dbReference type="ARBA" id="ARBA00004141"/>
    </source>
</evidence>
<evidence type="ECO:0008006" key="8">
    <source>
        <dbReference type="Google" id="ProtNLM"/>
    </source>
</evidence>
<protein>
    <recommendedName>
        <fullName evidence="8">DUF300-domain-containing protein</fullName>
    </recommendedName>
</protein>
<feature type="transmembrane region" description="Helical" evidence="5">
    <location>
        <begin position="12"/>
        <end position="36"/>
    </location>
</feature>
<dbReference type="OrthoDB" id="5348404at2759"/>
<dbReference type="GO" id="GO:0044395">
    <property type="term" value="P:protein targeting to vacuolar membrane"/>
    <property type="evidence" value="ECO:0007669"/>
    <property type="project" value="EnsemblFungi"/>
</dbReference>
<dbReference type="OMA" id="YNLALFW"/>
<evidence type="ECO:0000256" key="4">
    <source>
        <dbReference type="ARBA" id="ARBA00023136"/>
    </source>
</evidence>